<dbReference type="PROSITE" id="PS50262">
    <property type="entry name" value="G_PROTEIN_RECEP_F1_2"/>
    <property type="match status" value="1"/>
</dbReference>
<keyword evidence="7" id="KW-0807">Transducer</keyword>
<keyword evidence="5 8" id="KW-0472">Membrane</keyword>
<evidence type="ECO:0000256" key="5">
    <source>
        <dbReference type="ARBA" id="ARBA00023136"/>
    </source>
</evidence>
<keyword evidence="6" id="KW-0675">Receptor</keyword>
<keyword evidence="4" id="KW-0297">G-protein coupled receptor</keyword>
<dbReference type="OrthoDB" id="6022380at2759"/>
<dbReference type="Pfam" id="PF00001">
    <property type="entry name" value="7tm_1"/>
    <property type="match status" value="1"/>
</dbReference>
<evidence type="ECO:0000256" key="6">
    <source>
        <dbReference type="ARBA" id="ARBA00023170"/>
    </source>
</evidence>
<feature type="transmembrane region" description="Helical" evidence="8">
    <location>
        <begin position="238"/>
        <end position="263"/>
    </location>
</feature>
<keyword evidence="3 8" id="KW-1133">Transmembrane helix</keyword>
<dbReference type="InterPro" id="IPR000276">
    <property type="entry name" value="GPCR_Rhodpsn"/>
</dbReference>
<evidence type="ECO:0000256" key="7">
    <source>
        <dbReference type="ARBA" id="ARBA00023224"/>
    </source>
</evidence>
<evidence type="ECO:0000256" key="8">
    <source>
        <dbReference type="SAM" id="Phobius"/>
    </source>
</evidence>
<dbReference type="PRINTS" id="PR00237">
    <property type="entry name" value="GPCRRHODOPSN"/>
</dbReference>
<evidence type="ECO:0000313" key="11">
    <source>
        <dbReference type="Proteomes" id="UP000594262"/>
    </source>
</evidence>
<feature type="transmembrane region" description="Helical" evidence="8">
    <location>
        <begin position="23"/>
        <end position="47"/>
    </location>
</feature>
<dbReference type="InterPro" id="IPR017452">
    <property type="entry name" value="GPCR_Rhodpsn_7TM"/>
</dbReference>
<dbReference type="GO" id="GO:0005886">
    <property type="term" value="C:plasma membrane"/>
    <property type="evidence" value="ECO:0007669"/>
    <property type="project" value="TreeGrafter"/>
</dbReference>
<name>A0A7M5X2V6_9CNID</name>
<feature type="transmembrane region" description="Helical" evidence="8">
    <location>
        <begin position="183"/>
        <end position="207"/>
    </location>
</feature>
<feature type="domain" description="G-protein coupled receptors family 1 profile" evidence="9">
    <location>
        <begin position="39"/>
        <end position="300"/>
    </location>
</feature>
<evidence type="ECO:0000256" key="4">
    <source>
        <dbReference type="ARBA" id="ARBA00023040"/>
    </source>
</evidence>
<dbReference type="Proteomes" id="UP000594262">
    <property type="component" value="Unplaced"/>
</dbReference>
<feature type="transmembrane region" description="Helical" evidence="8">
    <location>
        <begin position="141"/>
        <end position="163"/>
    </location>
</feature>
<evidence type="ECO:0000256" key="2">
    <source>
        <dbReference type="ARBA" id="ARBA00022692"/>
    </source>
</evidence>
<evidence type="ECO:0000259" key="9">
    <source>
        <dbReference type="PROSITE" id="PS50262"/>
    </source>
</evidence>
<dbReference type="RefSeq" id="XP_066916215.1">
    <property type="nucleotide sequence ID" value="XM_067060114.1"/>
</dbReference>
<evidence type="ECO:0000313" key="10">
    <source>
        <dbReference type="EnsemblMetazoa" id="CLYHEMP016701.1"/>
    </source>
</evidence>
<dbReference type="GeneID" id="136803394"/>
<accession>A0A7M5X2V6</accession>
<dbReference type="SUPFAM" id="SSF81321">
    <property type="entry name" value="Family A G protein-coupled receptor-like"/>
    <property type="match status" value="1"/>
</dbReference>
<dbReference type="GO" id="GO:0004930">
    <property type="term" value="F:G protein-coupled receptor activity"/>
    <property type="evidence" value="ECO:0007669"/>
    <property type="project" value="UniProtKB-KW"/>
</dbReference>
<dbReference type="CDD" id="cd00637">
    <property type="entry name" value="7tm_classA_rhodopsin-like"/>
    <property type="match status" value="1"/>
</dbReference>
<dbReference type="PANTHER" id="PTHR45695:SF9">
    <property type="entry name" value="LEUCOKININ RECEPTOR"/>
    <property type="match status" value="1"/>
</dbReference>
<dbReference type="EnsemblMetazoa" id="CLYHEMT016701.1">
    <property type="protein sequence ID" value="CLYHEMP016701.1"/>
    <property type="gene ID" value="CLYHEMG016701"/>
</dbReference>
<dbReference type="PANTHER" id="PTHR45695">
    <property type="entry name" value="LEUCOKININ RECEPTOR-RELATED"/>
    <property type="match status" value="1"/>
</dbReference>
<comment type="subcellular location">
    <subcellularLocation>
        <location evidence="1">Membrane</location>
        <topology evidence="1">Multi-pass membrane protein</topology>
    </subcellularLocation>
</comment>
<proteinExistence type="predicted"/>
<feature type="transmembrane region" description="Helical" evidence="8">
    <location>
        <begin position="100"/>
        <end position="121"/>
    </location>
</feature>
<organism evidence="10 11">
    <name type="scientific">Clytia hemisphaerica</name>
    <dbReference type="NCBI Taxonomy" id="252671"/>
    <lineage>
        <taxon>Eukaryota</taxon>
        <taxon>Metazoa</taxon>
        <taxon>Cnidaria</taxon>
        <taxon>Hydrozoa</taxon>
        <taxon>Hydroidolina</taxon>
        <taxon>Leptothecata</taxon>
        <taxon>Obeliida</taxon>
        <taxon>Clytiidae</taxon>
        <taxon>Clytia</taxon>
    </lineage>
</organism>
<feature type="transmembrane region" description="Helical" evidence="8">
    <location>
        <begin position="283"/>
        <end position="301"/>
    </location>
</feature>
<dbReference type="Gene3D" id="1.20.1070.10">
    <property type="entry name" value="Rhodopsin 7-helix transmembrane proteins"/>
    <property type="match status" value="1"/>
</dbReference>
<evidence type="ECO:0000256" key="3">
    <source>
        <dbReference type="ARBA" id="ARBA00022989"/>
    </source>
</evidence>
<reference evidence="10" key="1">
    <citation type="submission" date="2021-01" db="UniProtKB">
        <authorList>
            <consortium name="EnsemblMetazoa"/>
        </authorList>
    </citation>
    <scope>IDENTIFICATION</scope>
</reference>
<sequence>MNNSSTVSSSNKQFPETPIGERIGLYCLYCFIFVIGTSGNCMVIYIIGIKHRVERSCDVHIVSLAIADLLSSIFLPLVMIHDMYTNYLSWYLLGTFGCKVFVPMNHVTILVSALMLITISLNRIHVIYSNLTVTRRFWRSIFEVFIVWFVAFFIVSPYMYHLSVIQIPAGERCYDNWKPKARFIYFALVQSVSCFAPVIIMVIVYSLSAIRIYRHAIPGDDKSAERRRIKQNRNITKMFGRIVLVFFTLTTPYAIFFFVQAYLGTFRLQVYREYESILYKFSLVLYPISALNCCVNPIIYAKMHRNMRKTFSQRISLIFSRQSMASYQKTRTATTVTTHSTMRSATSSFYETKDCSSRPASAITNTTYLAPLSSLADATLDLGPPTVTNNTLKSNIVIIAKD</sequence>
<dbReference type="AlphaFoldDB" id="A0A7M5X2V6"/>
<protein>
    <recommendedName>
        <fullName evidence="9">G-protein coupled receptors family 1 profile domain-containing protein</fullName>
    </recommendedName>
</protein>
<keyword evidence="11" id="KW-1185">Reference proteome</keyword>
<feature type="transmembrane region" description="Helical" evidence="8">
    <location>
        <begin position="59"/>
        <end position="80"/>
    </location>
</feature>
<evidence type="ECO:0000256" key="1">
    <source>
        <dbReference type="ARBA" id="ARBA00004141"/>
    </source>
</evidence>
<keyword evidence="2 8" id="KW-0812">Transmembrane</keyword>